<organism evidence="2 3">
    <name type="scientific">Thalassoglobus polymorphus</name>
    <dbReference type="NCBI Taxonomy" id="2527994"/>
    <lineage>
        <taxon>Bacteria</taxon>
        <taxon>Pseudomonadati</taxon>
        <taxon>Planctomycetota</taxon>
        <taxon>Planctomycetia</taxon>
        <taxon>Planctomycetales</taxon>
        <taxon>Planctomycetaceae</taxon>
        <taxon>Thalassoglobus</taxon>
    </lineage>
</organism>
<keyword evidence="1" id="KW-0812">Transmembrane</keyword>
<reference evidence="2 3" key="1">
    <citation type="submission" date="2019-02" db="EMBL/GenBank/DDBJ databases">
        <title>Deep-cultivation of Planctomycetes and their phenomic and genomic characterization uncovers novel biology.</title>
        <authorList>
            <person name="Wiegand S."/>
            <person name="Jogler M."/>
            <person name="Boedeker C."/>
            <person name="Pinto D."/>
            <person name="Vollmers J."/>
            <person name="Rivas-Marin E."/>
            <person name="Kohn T."/>
            <person name="Peeters S.H."/>
            <person name="Heuer A."/>
            <person name="Rast P."/>
            <person name="Oberbeckmann S."/>
            <person name="Bunk B."/>
            <person name="Jeske O."/>
            <person name="Meyerdierks A."/>
            <person name="Storesund J.E."/>
            <person name="Kallscheuer N."/>
            <person name="Luecker S."/>
            <person name="Lage O.M."/>
            <person name="Pohl T."/>
            <person name="Merkel B.J."/>
            <person name="Hornburger P."/>
            <person name="Mueller R.-W."/>
            <person name="Bruemmer F."/>
            <person name="Labrenz M."/>
            <person name="Spormann A.M."/>
            <person name="Op den Camp H."/>
            <person name="Overmann J."/>
            <person name="Amann R."/>
            <person name="Jetten M.S.M."/>
            <person name="Mascher T."/>
            <person name="Medema M.H."/>
            <person name="Devos D.P."/>
            <person name="Kaster A.-K."/>
            <person name="Ovreas L."/>
            <person name="Rohde M."/>
            <person name="Galperin M.Y."/>
            <person name="Jogler C."/>
        </authorList>
    </citation>
    <scope>NUCLEOTIDE SEQUENCE [LARGE SCALE GENOMIC DNA]</scope>
    <source>
        <strain evidence="2 3">Mal48</strain>
    </source>
</reference>
<evidence type="ECO:0000313" key="3">
    <source>
        <dbReference type="Proteomes" id="UP000315724"/>
    </source>
</evidence>
<feature type="transmembrane region" description="Helical" evidence="1">
    <location>
        <begin position="111"/>
        <end position="133"/>
    </location>
</feature>
<evidence type="ECO:0000313" key="2">
    <source>
        <dbReference type="EMBL" id="QDT33432.1"/>
    </source>
</evidence>
<dbReference type="AlphaFoldDB" id="A0A517QP96"/>
<sequence>MNRIVKNILAIVVGFLIGSIVNIGLVNLGMAIVPLPDGADVSTMEGVRESMKLLTPMNFVFPFLAHALGTLAGAYTAARMAASFQMLIAIGIGLFFLMGGIMMVVMCGGPIWFIASDLLLAYLPMSFLGAILARKTKPLTPEQHDPS</sequence>
<feature type="transmembrane region" description="Helical" evidence="1">
    <location>
        <begin position="87"/>
        <end position="105"/>
    </location>
</feature>
<keyword evidence="1" id="KW-1133">Transmembrane helix</keyword>
<dbReference type="Proteomes" id="UP000315724">
    <property type="component" value="Chromosome"/>
</dbReference>
<dbReference type="OrthoDB" id="6025129at2"/>
<dbReference type="EMBL" id="CP036267">
    <property type="protein sequence ID" value="QDT33432.1"/>
    <property type="molecule type" value="Genomic_DNA"/>
</dbReference>
<protein>
    <submittedName>
        <fullName evidence="2">Uncharacterized protein</fullName>
    </submittedName>
</protein>
<gene>
    <name evidence="2" type="ORF">Mal48_26850</name>
</gene>
<feature type="transmembrane region" description="Helical" evidence="1">
    <location>
        <begin position="7"/>
        <end position="33"/>
    </location>
</feature>
<proteinExistence type="predicted"/>
<keyword evidence="3" id="KW-1185">Reference proteome</keyword>
<evidence type="ECO:0000256" key="1">
    <source>
        <dbReference type="SAM" id="Phobius"/>
    </source>
</evidence>
<accession>A0A517QP96</accession>
<name>A0A517QP96_9PLAN</name>
<feature type="transmembrane region" description="Helical" evidence="1">
    <location>
        <begin position="53"/>
        <end position="75"/>
    </location>
</feature>
<keyword evidence="1" id="KW-0472">Membrane</keyword>
<dbReference type="RefSeq" id="WP_145199716.1">
    <property type="nucleotide sequence ID" value="NZ_CP036267.1"/>
</dbReference>
<dbReference type="KEGG" id="tpol:Mal48_26850"/>